<accession>E3I2Z8</accession>
<dbReference type="Gene3D" id="2.60.120.10">
    <property type="entry name" value="Jelly Rolls"/>
    <property type="match status" value="1"/>
</dbReference>
<dbReference type="CDD" id="cd00038">
    <property type="entry name" value="CAP_ED"/>
    <property type="match status" value="1"/>
</dbReference>
<keyword evidence="4" id="KW-1185">Reference proteome</keyword>
<reference evidence="4" key="1">
    <citation type="journal article" date="2011" name="J. Bacteriol.">
        <title>Genome sequences of eight morphologically diverse alphaproteobacteria.</title>
        <authorList>
            <consortium name="US DOE Joint Genome Institute"/>
            <person name="Brown P.J."/>
            <person name="Kysela D.T."/>
            <person name="Buechlein A."/>
            <person name="Hemmerich C."/>
            <person name="Brun Y.V."/>
        </authorList>
    </citation>
    <scope>NUCLEOTIDE SEQUENCE [LARGE SCALE GENOMIC DNA]</scope>
    <source>
        <strain evidence="4">ATCC 17100 / ATH 3.1.1 / DSM 162 / LMG 4299</strain>
    </source>
</reference>
<feature type="transmembrane region" description="Helical" evidence="1">
    <location>
        <begin position="390"/>
        <end position="410"/>
    </location>
</feature>
<protein>
    <submittedName>
        <fullName evidence="3">Cyclic nucleotide-binding protein</fullName>
    </submittedName>
</protein>
<dbReference type="Pfam" id="PF00027">
    <property type="entry name" value="cNMP_binding"/>
    <property type="match status" value="1"/>
</dbReference>
<feature type="transmembrane region" description="Helical" evidence="1">
    <location>
        <begin position="348"/>
        <end position="378"/>
    </location>
</feature>
<dbReference type="InterPro" id="IPR014710">
    <property type="entry name" value="RmlC-like_jellyroll"/>
</dbReference>
<feature type="transmembrane region" description="Helical" evidence="1">
    <location>
        <begin position="307"/>
        <end position="327"/>
    </location>
</feature>
<keyword evidence="1" id="KW-0472">Membrane</keyword>
<dbReference type="GO" id="GO:0080120">
    <property type="term" value="P:CAAX-box protein maturation"/>
    <property type="evidence" value="ECO:0007669"/>
    <property type="project" value="UniProtKB-ARBA"/>
</dbReference>
<keyword evidence="1" id="KW-1133">Transmembrane helix</keyword>
<dbReference type="GO" id="GO:0004175">
    <property type="term" value="F:endopeptidase activity"/>
    <property type="evidence" value="ECO:0007669"/>
    <property type="project" value="UniProtKB-ARBA"/>
</dbReference>
<dbReference type="SMART" id="SM00100">
    <property type="entry name" value="cNMP"/>
    <property type="match status" value="1"/>
</dbReference>
<name>E3I2Z8_RHOVT</name>
<sequence>MVELANTLAAPALPRLHARVRNNSIEIPRNPLFSSLTRQQIRIILPHIKYKRFKTGREILSEGQRNPGKIFIVIEGQVAATKLGLSPIEGLPTSYEIGLMRRGDIFGELSFVDGKPSALTFTATVEATVAVLDLSGSARRRTTRRLREIVTSKLRHRIARHADDSVTLRVNTLQLENEFSAYRNGVGHIVVTTLCLLSFYTLTLSFLPAFKSVAHANFALSPLIILLFSLSFIPIIATSGFPLSFFGLQLRNWRPALAYSLRMSLLFILFFLAVKWVLIHTTQSFADVSLIDGADVQMEGHLGTNSAWYWVALAVYLLLTPMQEFVARSGIQAPLYAFLHGSELKRRWASILASNLVFAAAHAHISLAFALAAFLPGILWGWIFARTNSLMAATVSHILIGGSGMFLFGVETMVERLSA</sequence>
<proteinExistence type="predicted"/>
<keyword evidence="1" id="KW-0812">Transmembrane</keyword>
<dbReference type="InterPro" id="IPR000595">
    <property type="entry name" value="cNMP-bd_dom"/>
</dbReference>
<feature type="domain" description="Cyclic nucleotide-binding" evidence="2">
    <location>
        <begin position="32"/>
        <end position="133"/>
    </location>
</feature>
<dbReference type="Pfam" id="PF02517">
    <property type="entry name" value="Rce1-like"/>
    <property type="match status" value="1"/>
</dbReference>
<feature type="transmembrane region" description="Helical" evidence="1">
    <location>
        <begin position="222"/>
        <end position="247"/>
    </location>
</feature>
<dbReference type="eggNOG" id="COG1266">
    <property type="taxonomic scope" value="Bacteria"/>
</dbReference>
<dbReference type="OrthoDB" id="3525895at2"/>
<dbReference type="InterPro" id="IPR018490">
    <property type="entry name" value="cNMP-bd_dom_sf"/>
</dbReference>
<organism evidence="3 4">
    <name type="scientific">Rhodomicrobium vannielii (strain ATCC 17100 / DSM 162 / LMG 4299 / NCIMB 10020 / ATH 3.1.1)</name>
    <dbReference type="NCBI Taxonomy" id="648757"/>
    <lineage>
        <taxon>Bacteria</taxon>
        <taxon>Pseudomonadati</taxon>
        <taxon>Pseudomonadota</taxon>
        <taxon>Alphaproteobacteria</taxon>
        <taxon>Hyphomicrobiales</taxon>
        <taxon>Hyphomicrobiaceae</taxon>
        <taxon>Rhodomicrobium</taxon>
    </lineage>
</organism>
<dbReference type="KEGG" id="rva:Rvan_1018"/>
<dbReference type="RefSeq" id="WP_013418696.1">
    <property type="nucleotide sequence ID" value="NC_014664.1"/>
</dbReference>
<gene>
    <name evidence="3" type="ordered locus">Rvan_1018</name>
</gene>
<dbReference type="SUPFAM" id="SSF51206">
    <property type="entry name" value="cAMP-binding domain-like"/>
    <property type="match status" value="1"/>
</dbReference>
<evidence type="ECO:0000256" key="1">
    <source>
        <dbReference type="SAM" id="Phobius"/>
    </source>
</evidence>
<dbReference type="PROSITE" id="PS50042">
    <property type="entry name" value="CNMP_BINDING_3"/>
    <property type="match status" value="1"/>
</dbReference>
<feature type="transmembrane region" description="Helical" evidence="1">
    <location>
        <begin position="189"/>
        <end position="210"/>
    </location>
</feature>
<evidence type="ECO:0000313" key="4">
    <source>
        <dbReference type="Proteomes" id="UP000001399"/>
    </source>
</evidence>
<dbReference type="EMBL" id="CP002292">
    <property type="protein sequence ID" value="ADP70292.1"/>
    <property type="molecule type" value="Genomic_DNA"/>
</dbReference>
<evidence type="ECO:0000259" key="2">
    <source>
        <dbReference type="PROSITE" id="PS50042"/>
    </source>
</evidence>
<dbReference type="AlphaFoldDB" id="E3I2Z8"/>
<evidence type="ECO:0000313" key="3">
    <source>
        <dbReference type="EMBL" id="ADP70292.1"/>
    </source>
</evidence>
<dbReference type="HOGENOM" id="CLU_054178_0_0_5"/>
<dbReference type="Proteomes" id="UP000001399">
    <property type="component" value="Chromosome"/>
</dbReference>
<feature type="transmembrane region" description="Helical" evidence="1">
    <location>
        <begin position="259"/>
        <end position="279"/>
    </location>
</feature>
<dbReference type="InterPro" id="IPR003675">
    <property type="entry name" value="Rce1/LyrA-like_dom"/>
</dbReference>
<dbReference type="STRING" id="648757.Rvan_1018"/>